<evidence type="ECO:0000313" key="1">
    <source>
        <dbReference type="EMBL" id="RCH55208.1"/>
    </source>
</evidence>
<accession>A0A367GQ54</accession>
<sequence length="69" mass="7889">MTNSIIEITENEYLIKLNKSTFDLSLIRNILRMVEVSNPTEDDFTSSDMHIALDTNSSEPGYYGTLEEK</sequence>
<keyword evidence="2" id="KW-1185">Reference proteome</keyword>
<dbReference type="EMBL" id="QGDC01000004">
    <property type="protein sequence ID" value="RCH55208.1"/>
    <property type="molecule type" value="Genomic_DNA"/>
</dbReference>
<comment type="caution">
    <text evidence="1">The sequence shown here is derived from an EMBL/GenBank/DDBJ whole genome shotgun (WGS) entry which is preliminary data.</text>
</comment>
<gene>
    <name evidence="1" type="ORF">DJ568_08455</name>
</gene>
<dbReference type="Proteomes" id="UP000253209">
    <property type="component" value="Unassembled WGS sequence"/>
</dbReference>
<protein>
    <submittedName>
        <fullName evidence="1">Uncharacterized protein</fullName>
    </submittedName>
</protein>
<dbReference type="AlphaFoldDB" id="A0A367GQ54"/>
<name>A0A367GQ54_9SPHI</name>
<reference evidence="1 2" key="1">
    <citation type="submission" date="2018-05" db="EMBL/GenBank/DDBJ databases">
        <title>Mucilaginibacter hurinus sp. nov., isolated from briquette warehouse soil.</title>
        <authorList>
            <person name="Choi L."/>
        </authorList>
    </citation>
    <scope>NUCLEOTIDE SEQUENCE [LARGE SCALE GENOMIC DNA]</scope>
    <source>
        <strain evidence="1 2">ZR32</strain>
    </source>
</reference>
<evidence type="ECO:0000313" key="2">
    <source>
        <dbReference type="Proteomes" id="UP000253209"/>
    </source>
</evidence>
<proteinExistence type="predicted"/>
<organism evidence="1 2">
    <name type="scientific">Mucilaginibacter hurinus</name>
    <dbReference type="NCBI Taxonomy" id="2201324"/>
    <lineage>
        <taxon>Bacteria</taxon>
        <taxon>Pseudomonadati</taxon>
        <taxon>Bacteroidota</taxon>
        <taxon>Sphingobacteriia</taxon>
        <taxon>Sphingobacteriales</taxon>
        <taxon>Sphingobacteriaceae</taxon>
        <taxon>Mucilaginibacter</taxon>
    </lineage>
</organism>
<dbReference type="RefSeq" id="WP_114004830.1">
    <property type="nucleotide sequence ID" value="NZ_QGDC01000004.1"/>
</dbReference>
<dbReference type="OrthoDB" id="770763at2"/>